<feature type="compositionally biased region" description="Basic residues" evidence="1">
    <location>
        <begin position="23"/>
        <end position="35"/>
    </location>
</feature>
<keyword evidence="3" id="KW-1185">Reference proteome</keyword>
<dbReference type="EMBL" id="PNBA02000022">
    <property type="protein sequence ID" value="KAG6384702.1"/>
    <property type="molecule type" value="Genomic_DNA"/>
</dbReference>
<reference evidence="2" key="2">
    <citation type="submission" date="2020-08" db="EMBL/GenBank/DDBJ databases">
        <title>Plant Genome Project.</title>
        <authorList>
            <person name="Zhang R.-G."/>
        </authorList>
    </citation>
    <scope>NUCLEOTIDE SEQUENCE</scope>
    <source>
        <strain evidence="2">Huo1</strain>
        <tissue evidence="2">Leaf</tissue>
    </source>
</reference>
<evidence type="ECO:0000313" key="2">
    <source>
        <dbReference type="EMBL" id="KAG6384702.1"/>
    </source>
</evidence>
<protein>
    <submittedName>
        <fullName evidence="2">Uncharacterized protein</fullName>
    </submittedName>
</protein>
<dbReference type="Proteomes" id="UP000298416">
    <property type="component" value="Unassembled WGS sequence"/>
</dbReference>
<proteinExistence type="predicted"/>
<feature type="region of interest" description="Disordered" evidence="1">
    <location>
        <begin position="134"/>
        <end position="214"/>
    </location>
</feature>
<gene>
    <name evidence="2" type="ORF">SASPL_153519</name>
</gene>
<feature type="compositionally biased region" description="Basic and acidic residues" evidence="1">
    <location>
        <begin position="205"/>
        <end position="214"/>
    </location>
</feature>
<evidence type="ECO:0000256" key="1">
    <source>
        <dbReference type="SAM" id="MobiDB-lite"/>
    </source>
</evidence>
<sequence length="410" mass="45564">MENPDSPIGGTAPVSDPDSGVCGKRKSILGKRKRGKIEDTPEIDSGGGEIAKIDSGGDSSMASRLTMFMLESESNIAGLSDINLILPSGEVVGIHSAGGKISGIDSGAIGKRKRGETEDIPEIDSGGCEIAEIDSDASGKLEIGGNESDSESESAEYESESEYEDTSGKLEIGGVKYISEQDEFDSESSEYESESEYECEEIDQSEEKEKEKEKKTRKVEKFEDRYGILDPYNEEMVFEKEGFKLDDYIPGYDQPWYDECLLEDIKITPYDHEAVIKYISQVRLSSGFDVDTILPSWLKHEFALYFTPMWLSHATRSDLKYVNKAAKIAIHEINLDMKNKTSFKLVEVTNVVVTWDPFSLLFLTLAVEEVEEEAQAQAQAATIRAVVLHPVCEPWELEQWWVVKPDPTGA</sequence>
<evidence type="ECO:0000313" key="3">
    <source>
        <dbReference type="Proteomes" id="UP000298416"/>
    </source>
</evidence>
<comment type="caution">
    <text evidence="2">The sequence shown here is derived from an EMBL/GenBank/DDBJ whole genome shotgun (WGS) entry which is preliminary data.</text>
</comment>
<dbReference type="AlphaFoldDB" id="A0A8X8YXC6"/>
<reference evidence="2" key="1">
    <citation type="submission" date="2018-01" db="EMBL/GenBank/DDBJ databases">
        <authorList>
            <person name="Mao J.F."/>
        </authorList>
    </citation>
    <scope>NUCLEOTIDE SEQUENCE</scope>
    <source>
        <strain evidence="2">Huo1</strain>
        <tissue evidence="2">Leaf</tissue>
    </source>
</reference>
<organism evidence="2">
    <name type="scientific">Salvia splendens</name>
    <name type="common">Scarlet sage</name>
    <dbReference type="NCBI Taxonomy" id="180675"/>
    <lineage>
        <taxon>Eukaryota</taxon>
        <taxon>Viridiplantae</taxon>
        <taxon>Streptophyta</taxon>
        <taxon>Embryophyta</taxon>
        <taxon>Tracheophyta</taxon>
        <taxon>Spermatophyta</taxon>
        <taxon>Magnoliopsida</taxon>
        <taxon>eudicotyledons</taxon>
        <taxon>Gunneridae</taxon>
        <taxon>Pentapetalae</taxon>
        <taxon>asterids</taxon>
        <taxon>lamiids</taxon>
        <taxon>Lamiales</taxon>
        <taxon>Lamiaceae</taxon>
        <taxon>Nepetoideae</taxon>
        <taxon>Mentheae</taxon>
        <taxon>Salviinae</taxon>
        <taxon>Salvia</taxon>
        <taxon>Salvia subgen. Calosphace</taxon>
        <taxon>core Calosphace</taxon>
    </lineage>
</organism>
<name>A0A8X8YXC6_SALSN</name>
<feature type="compositionally biased region" description="Acidic residues" evidence="1">
    <location>
        <begin position="180"/>
        <end position="204"/>
    </location>
</feature>
<feature type="compositionally biased region" description="Acidic residues" evidence="1">
    <location>
        <begin position="148"/>
        <end position="165"/>
    </location>
</feature>
<accession>A0A8X8YXC6</accession>
<feature type="region of interest" description="Disordered" evidence="1">
    <location>
        <begin position="1"/>
        <end position="55"/>
    </location>
</feature>